<evidence type="ECO:0008006" key="3">
    <source>
        <dbReference type="Google" id="ProtNLM"/>
    </source>
</evidence>
<keyword evidence="2" id="KW-1185">Reference proteome</keyword>
<dbReference type="Gene3D" id="2.130.10.10">
    <property type="entry name" value="YVTN repeat-like/Quinoprotein amine dehydrogenase"/>
    <property type="match status" value="1"/>
</dbReference>
<dbReference type="AlphaFoldDB" id="A0A2A2H3P4"/>
<dbReference type="EMBL" id="LMVM01000033">
    <property type="protein sequence ID" value="PAV03910.1"/>
    <property type="molecule type" value="Genomic_DNA"/>
</dbReference>
<sequence>MYLKIQEKIPNFVIQHMDGEEILASSNYTIFRSRNGGHTFKRIISLPVPFYSRFMGECTLFSRALRLGIKTIIKLANGTILAVASKQIFHIKDGEVSIVHTFYKGFGPLRKGWCEDGNGNCYFGEYFLNNKRDSKIRLFKSTDDGRFWNVICSLNNIRHIHSVQFDPYSKNVWLCTGDKDSESKIMFSEDGGETWTNIASGSQMFRTLSLTFTKKHIYWGTDIPTRQNYICRYVRGDGSIEKLTQVDGPVHYSTTAGDKFKVFATTVEGNSEGISSQWDENAHIWASKDGINWHDIISWKKDLWPYVLGYGRVIFPNGENKTNDLYFTTQALQSFGNTLIKARICT</sequence>
<protein>
    <recommendedName>
        <fullName evidence="3">Glycosyl hydrolase</fullName>
    </recommendedName>
</protein>
<evidence type="ECO:0000313" key="1">
    <source>
        <dbReference type="EMBL" id="PAV03910.1"/>
    </source>
</evidence>
<evidence type="ECO:0000313" key="2">
    <source>
        <dbReference type="Proteomes" id="UP000217784"/>
    </source>
</evidence>
<accession>A0A2A2H3P4</accession>
<dbReference type="InterPro" id="IPR015943">
    <property type="entry name" value="WD40/YVTN_repeat-like_dom_sf"/>
</dbReference>
<dbReference type="Proteomes" id="UP000217784">
    <property type="component" value="Unassembled WGS sequence"/>
</dbReference>
<name>A0A2A2H3P4_METBR</name>
<proteinExistence type="predicted"/>
<comment type="caution">
    <text evidence="1">The sequence shown here is derived from an EMBL/GenBank/DDBJ whole genome shotgun (WGS) entry which is preliminary data.</text>
</comment>
<gene>
    <name evidence="1" type="ORF">ASJ80_02505</name>
</gene>
<reference evidence="1 2" key="1">
    <citation type="journal article" date="2017" name="BMC Genomics">
        <title>Genomic analysis of methanogenic archaea reveals a shift towards energy conservation.</title>
        <authorList>
            <person name="Gilmore S.P."/>
            <person name="Henske J.K."/>
            <person name="Sexton J.A."/>
            <person name="Solomon K.V."/>
            <person name="Seppala S."/>
            <person name="Yoo J.I."/>
            <person name="Huyett L.M."/>
            <person name="Pressman A."/>
            <person name="Cogan J.Z."/>
            <person name="Kivenson V."/>
            <person name="Peng X."/>
            <person name="Tan Y."/>
            <person name="Valentine D.L."/>
            <person name="O'Malley M.A."/>
        </authorList>
    </citation>
    <scope>NUCLEOTIDE SEQUENCE [LARGE SCALE GENOMIC DNA]</scope>
    <source>
        <strain evidence="1 2">M.o.H.</strain>
    </source>
</reference>
<dbReference type="SUPFAM" id="SSF110296">
    <property type="entry name" value="Oligoxyloglucan reducing end-specific cellobiohydrolase"/>
    <property type="match status" value="1"/>
</dbReference>
<organism evidence="1 2">
    <name type="scientific">Methanobacterium bryantii</name>
    <dbReference type="NCBI Taxonomy" id="2161"/>
    <lineage>
        <taxon>Archaea</taxon>
        <taxon>Methanobacteriati</taxon>
        <taxon>Methanobacteriota</taxon>
        <taxon>Methanomada group</taxon>
        <taxon>Methanobacteria</taxon>
        <taxon>Methanobacteriales</taxon>
        <taxon>Methanobacteriaceae</taxon>
        <taxon>Methanobacterium</taxon>
    </lineage>
</organism>